<keyword evidence="1 7" id="KW-0732">Signal</keyword>
<keyword evidence="10" id="KW-1185">Reference proteome</keyword>
<dbReference type="InterPro" id="IPR050546">
    <property type="entry name" value="Glycosyl_Hydrlase_16"/>
</dbReference>
<feature type="signal peptide" evidence="7">
    <location>
        <begin position="1"/>
        <end position="20"/>
    </location>
</feature>
<dbReference type="PANTHER" id="PTHR10963:SF22">
    <property type="entry name" value="GLYCOSIDASE CRH2-RELATED"/>
    <property type="match status" value="1"/>
</dbReference>
<keyword evidence="3" id="KW-0326">Glycosidase</keyword>
<feature type="compositionally biased region" description="Gly residues" evidence="6">
    <location>
        <begin position="366"/>
        <end position="378"/>
    </location>
</feature>
<proteinExistence type="inferred from homology"/>
<comment type="caution">
    <text evidence="9">The sequence shown here is derived from an EMBL/GenBank/DDBJ whole genome shotgun (WGS) entry which is preliminary data.</text>
</comment>
<evidence type="ECO:0000256" key="4">
    <source>
        <dbReference type="ARBA" id="ARBA00038074"/>
    </source>
</evidence>
<dbReference type="PROSITE" id="PS51762">
    <property type="entry name" value="GH16_2"/>
    <property type="match status" value="1"/>
</dbReference>
<evidence type="ECO:0000256" key="3">
    <source>
        <dbReference type="ARBA" id="ARBA00023295"/>
    </source>
</evidence>
<evidence type="ECO:0000259" key="8">
    <source>
        <dbReference type="PROSITE" id="PS51762"/>
    </source>
</evidence>
<accession>A0AA40CRU3</accession>
<organism evidence="9 10">
    <name type="scientific">Cercophora newfieldiana</name>
    <dbReference type="NCBI Taxonomy" id="92897"/>
    <lineage>
        <taxon>Eukaryota</taxon>
        <taxon>Fungi</taxon>
        <taxon>Dikarya</taxon>
        <taxon>Ascomycota</taxon>
        <taxon>Pezizomycotina</taxon>
        <taxon>Sordariomycetes</taxon>
        <taxon>Sordariomycetidae</taxon>
        <taxon>Sordariales</taxon>
        <taxon>Lasiosphaeriaceae</taxon>
        <taxon>Cercophora</taxon>
    </lineage>
</organism>
<dbReference type="FunFam" id="2.60.120.200:FF:000159">
    <property type="entry name" value="Glycosidase"/>
    <property type="match status" value="1"/>
</dbReference>
<dbReference type="EMBL" id="JAULSV010000004">
    <property type="protein sequence ID" value="KAK0646834.1"/>
    <property type="molecule type" value="Genomic_DNA"/>
</dbReference>
<evidence type="ECO:0000313" key="10">
    <source>
        <dbReference type="Proteomes" id="UP001174936"/>
    </source>
</evidence>
<reference evidence="9" key="1">
    <citation type="submission" date="2023-06" db="EMBL/GenBank/DDBJ databases">
        <title>Genome-scale phylogeny and comparative genomics of the fungal order Sordariales.</title>
        <authorList>
            <consortium name="Lawrence Berkeley National Laboratory"/>
            <person name="Hensen N."/>
            <person name="Bonometti L."/>
            <person name="Westerberg I."/>
            <person name="Brannstrom I.O."/>
            <person name="Guillou S."/>
            <person name="Cros-Aarteil S."/>
            <person name="Calhoun S."/>
            <person name="Haridas S."/>
            <person name="Kuo A."/>
            <person name="Mondo S."/>
            <person name="Pangilinan J."/>
            <person name="Riley R."/>
            <person name="Labutti K."/>
            <person name="Andreopoulos B."/>
            <person name="Lipzen A."/>
            <person name="Chen C."/>
            <person name="Yanf M."/>
            <person name="Daum C."/>
            <person name="Ng V."/>
            <person name="Clum A."/>
            <person name="Steindorff A."/>
            <person name="Ohm R."/>
            <person name="Martin F."/>
            <person name="Silar P."/>
            <person name="Natvig D."/>
            <person name="Lalanne C."/>
            <person name="Gautier V."/>
            <person name="Ament-Velasquez S.L."/>
            <person name="Kruys A."/>
            <person name="Hutchinson M.I."/>
            <person name="Powell A.J."/>
            <person name="Barry K."/>
            <person name="Miller A.N."/>
            <person name="Grigoriev I.V."/>
            <person name="Debuchy R."/>
            <person name="Gladieux P."/>
            <person name="Thoren M.H."/>
            <person name="Johannesson H."/>
        </authorList>
    </citation>
    <scope>NUCLEOTIDE SEQUENCE</scope>
    <source>
        <strain evidence="9">SMH2532-1</strain>
    </source>
</reference>
<dbReference type="GO" id="GO:0031505">
    <property type="term" value="P:fungal-type cell wall organization"/>
    <property type="evidence" value="ECO:0007669"/>
    <property type="project" value="TreeGrafter"/>
</dbReference>
<dbReference type="GO" id="GO:0004553">
    <property type="term" value="F:hydrolase activity, hydrolyzing O-glycosyl compounds"/>
    <property type="evidence" value="ECO:0007669"/>
    <property type="project" value="InterPro"/>
</dbReference>
<dbReference type="Gene3D" id="2.60.120.200">
    <property type="match status" value="1"/>
</dbReference>
<dbReference type="GO" id="GO:0016757">
    <property type="term" value="F:glycosyltransferase activity"/>
    <property type="evidence" value="ECO:0007669"/>
    <property type="project" value="TreeGrafter"/>
</dbReference>
<feature type="chain" id="PRO_5041471055" evidence="7">
    <location>
        <begin position="21"/>
        <end position="428"/>
    </location>
</feature>
<gene>
    <name evidence="9" type="ORF">B0T16DRAFT_429558</name>
</gene>
<dbReference type="PANTHER" id="PTHR10963">
    <property type="entry name" value="GLYCOSYL HYDROLASE-RELATED"/>
    <property type="match status" value="1"/>
</dbReference>
<dbReference type="GO" id="GO:0005975">
    <property type="term" value="P:carbohydrate metabolic process"/>
    <property type="evidence" value="ECO:0007669"/>
    <property type="project" value="InterPro"/>
</dbReference>
<evidence type="ECO:0000256" key="1">
    <source>
        <dbReference type="ARBA" id="ARBA00022729"/>
    </source>
</evidence>
<feature type="domain" description="GH16" evidence="8">
    <location>
        <begin position="60"/>
        <end position="275"/>
    </location>
</feature>
<dbReference type="SUPFAM" id="SSF49899">
    <property type="entry name" value="Concanavalin A-like lectins/glucanases"/>
    <property type="match status" value="1"/>
</dbReference>
<sequence>MVRSILPLAAALLGAAGVMAQQTCSLDKKCPKEAPCCSQYNQCGVGAFCLGGCDPRMSFSLDSCVPAPVCKDKTYKMDSLDRYKNINEYLGDSEKVDWVGQGEPVVYGGNTLLTMPPKSVGTVLATTTYMWYGNVKAKIKTARGKGVVTAFILFGDVKDEIDFEWVGVDLNNVQTNYYFQGIPNYDNSGNISVSSNTYDNFHEYEIRWTPEEITWLVDGKVGRTKKKSETWNATANQWNFPQTPSRVQISLWPGGLETNAKGTIDWAGGVIDWNSDDIKANGYYFATFGELTVQCFNAPNGPGTNKGKSYYYNDISATNNTVVDSNKPTIIKSLAASGLNMDLDDGSHANDNVNSVPGGSAPPGQVPGGSNNGQGSGAGASSSGCATDGFTQSCNRPAGGNSGGVRVAERTGASALAVIVGIAGLLLL</sequence>
<dbReference type="Proteomes" id="UP001174936">
    <property type="component" value="Unassembled WGS sequence"/>
</dbReference>
<dbReference type="InterPro" id="IPR013320">
    <property type="entry name" value="ConA-like_dom_sf"/>
</dbReference>
<dbReference type="AlphaFoldDB" id="A0AA40CRU3"/>
<dbReference type="InterPro" id="IPR000757">
    <property type="entry name" value="Beta-glucanase-like"/>
</dbReference>
<comment type="function">
    <text evidence="5">Dual chitinase/transglycosylase that plays a role in cell wall architecture. Chitinase and transglycosylase activities are coupled. Required for the polysaccharide cross-linking at the septa and the cell wall. More specifically, transfers chitin to 1,6-beta-glucan in the cell wall.</text>
</comment>
<dbReference type="Pfam" id="PF00722">
    <property type="entry name" value="Glyco_hydro_16"/>
    <property type="match status" value="1"/>
</dbReference>
<keyword evidence="2 9" id="KW-0378">Hydrolase</keyword>
<evidence type="ECO:0000313" key="9">
    <source>
        <dbReference type="EMBL" id="KAK0646834.1"/>
    </source>
</evidence>
<dbReference type="CDD" id="cd02183">
    <property type="entry name" value="GH16_fungal_CRH1_transglycosylase"/>
    <property type="match status" value="1"/>
</dbReference>
<evidence type="ECO:0000256" key="6">
    <source>
        <dbReference type="SAM" id="MobiDB-lite"/>
    </source>
</evidence>
<dbReference type="GO" id="GO:0009277">
    <property type="term" value="C:fungal-type cell wall"/>
    <property type="evidence" value="ECO:0007669"/>
    <property type="project" value="TreeGrafter"/>
</dbReference>
<feature type="region of interest" description="Disordered" evidence="6">
    <location>
        <begin position="345"/>
        <end position="384"/>
    </location>
</feature>
<protein>
    <submittedName>
        <fullName evidence="9">Glycoside hydrolase family 16 protein</fullName>
    </submittedName>
</protein>
<evidence type="ECO:0000256" key="7">
    <source>
        <dbReference type="SAM" id="SignalP"/>
    </source>
</evidence>
<comment type="similarity">
    <text evidence="4">Belongs to the glycosyl hydrolase 16 family. CRH1 subfamily.</text>
</comment>
<name>A0AA40CRU3_9PEZI</name>
<evidence type="ECO:0000256" key="5">
    <source>
        <dbReference type="ARBA" id="ARBA00093308"/>
    </source>
</evidence>
<evidence type="ECO:0000256" key="2">
    <source>
        <dbReference type="ARBA" id="ARBA00022801"/>
    </source>
</evidence>